<dbReference type="GO" id="GO:0004497">
    <property type="term" value="F:monooxygenase activity"/>
    <property type="evidence" value="ECO:0007669"/>
    <property type="project" value="UniProtKB-KW"/>
</dbReference>
<keyword evidence="6" id="KW-1185">Reference proteome</keyword>
<organism evidence="5 6">
    <name type="scientific">Carpinus fangiana</name>
    <dbReference type="NCBI Taxonomy" id="176857"/>
    <lineage>
        <taxon>Eukaryota</taxon>
        <taxon>Viridiplantae</taxon>
        <taxon>Streptophyta</taxon>
        <taxon>Embryophyta</taxon>
        <taxon>Tracheophyta</taxon>
        <taxon>Spermatophyta</taxon>
        <taxon>Magnoliopsida</taxon>
        <taxon>eudicotyledons</taxon>
        <taxon>Gunneridae</taxon>
        <taxon>Pentapetalae</taxon>
        <taxon>rosids</taxon>
        <taxon>fabids</taxon>
        <taxon>Fagales</taxon>
        <taxon>Betulaceae</taxon>
        <taxon>Carpinus</taxon>
    </lineage>
</organism>
<comment type="similarity">
    <text evidence="3">Belongs to the 3-hydroxybenzoate 6-hydroxylase family.</text>
</comment>
<proteinExistence type="inferred from homology"/>
<dbReference type="Proteomes" id="UP000327013">
    <property type="component" value="Unassembled WGS sequence"/>
</dbReference>
<dbReference type="PRINTS" id="PR00420">
    <property type="entry name" value="RNGMNOXGNASE"/>
</dbReference>
<dbReference type="EMBL" id="VIBQ01000129">
    <property type="protein sequence ID" value="KAB8933557.1"/>
    <property type="molecule type" value="Genomic_DNA"/>
</dbReference>
<comment type="caution">
    <text evidence="5">The sequence shown here is derived from an EMBL/GenBank/DDBJ whole genome shotgun (WGS) entry which is preliminary data.</text>
</comment>
<evidence type="ECO:0000313" key="5">
    <source>
        <dbReference type="EMBL" id="KAB8933557.1"/>
    </source>
</evidence>
<evidence type="ECO:0000256" key="3">
    <source>
        <dbReference type="ARBA" id="ARBA00024018"/>
    </source>
</evidence>
<dbReference type="AlphaFoldDB" id="A0A5N6L7Q0"/>
<protein>
    <recommendedName>
        <fullName evidence="4">FAD-binding domain-containing protein</fullName>
    </recommendedName>
</protein>
<dbReference type="Gene3D" id="3.50.50.60">
    <property type="entry name" value="FAD/NAD(P)-binding domain"/>
    <property type="match status" value="1"/>
</dbReference>
<reference evidence="5 6" key="1">
    <citation type="submission" date="2019-06" db="EMBL/GenBank/DDBJ databases">
        <title>A chromosomal-level reference genome of Carpinus fangiana (Coryloideae, Betulaceae).</title>
        <authorList>
            <person name="Yang X."/>
            <person name="Wang Z."/>
            <person name="Zhang L."/>
            <person name="Hao G."/>
            <person name="Liu J."/>
            <person name="Yang Y."/>
        </authorList>
    </citation>
    <scope>NUCLEOTIDE SEQUENCE [LARGE SCALE GENOMIC DNA]</scope>
    <source>
        <strain evidence="5">Cfa_2016G</strain>
        <tissue evidence="5">Leaf</tissue>
    </source>
</reference>
<dbReference type="InterPro" id="IPR044560">
    <property type="entry name" value="MOase"/>
</dbReference>
<sequence>MFLDSGKQKESPVSEGEARCVERSKLIELLAAHLPLGTIRFGCRVISVKLDTQTTSTPILHMHDGSIIKAKIVIGCDGGNSIIGEFLELKPPKLLSACAVRGFTNYPNGHGFPPDFIRQKKGPILLGRTPVNDTLVFWFVASQGYPQDSNVWKDPELIRQYALESTKGFPTEMTEMINRSDEKSLSLTHLRYRDPRDVLFGRFRKGSVTVAGDAMHIMGPFLGQGGSAGVEDAIVLARCLAPKLQEENLERNGREMMVQNVGEALDAYVKERRMRLVWLSTQTYLTGKLLLDDSPLPMKLLSLVIVVALFRDPVGHSRYDCGRL</sequence>
<accession>A0A5N6L7Q0</accession>
<keyword evidence="2" id="KW-0503">Monooxygenase</keyword>
<dbReference type="PANTHER" id="PTHR45934">
    <property type="entry name" value="FAD/NAD(P)-BINDING OXIDOREDUCTASE FAMILY PROTEIN"/>
    <property type="match status" value="1"/>
</dbReference>
<dbReference type="InterPro" id="IPR002938">
    <property type="entry name" value="FAD-bd"/>
</dbReference>
<evidence type="ECO:0000256" key="2">
    <source>
        <dbReference type="ARBA" id="ARBA00023033"/>
    </source>
</evidence>
<evidence type="ECO:0000259" key="4">
    <source>
        <dbReference type="Pfam" id="PF01494"/>
    </source>
</evidence>
<gene>
    <name evidence="5" type="ORF">FH972_026843</name>
</gene>
<dbReference type="Pfam" id="PF01494">
    <property type="entry name" value="FAD_binding_3"/>
    <property type="match status" value="1"/>
</dbReference>
<dbReference type="InterPro" id="IPR036188">
    <property type="entry name" value="FAD/NAD-bd_sf"/>
</dbReference>
<dbReference type="GO" id="GO:0071949">
    <property type="term" value="F:FAD binding"/>
    <property type="evidence" value="ECO:0007669"/>
    <property type="project" value="InterPro"/>
</dbReference>
<dbReference type="SUPFAM" id="SSF51905">
    <property type="entry name" value="FAD/NAD(P)-binding domain"/>
    <property type="match status" value="1"/>
</dbReference>
<evidence type="ECO:0000256" key="1">
    <source>
        <dbReference type="ARBA" id="ARBA00023002"/>
    </source>
</evidence>
<evidence type="ECO:0000313" key="6">
    <source>
        <dbReference type="Proteomes" id="UP000327013"/>
    </source>
</evidence>
<dbReference type="OrthoDB" id="47494at2759"/>
<keyword evidence="1" id="KW-0560">Oxidoreductase</keyword>
<name>A0A5N6L7Q0_9ROSI</name>
<feature type="domain" description="FAD-binding" evidence="4">
    <location>
        <begin position="31"/>
        <end position="247"/>
    </location>
</feature>
<dbReference type="PANTHER" id="PTHR45934:SF2">
    <property type="entry name" value="MONOOXYGENASE 1"/>
    <property type="match status" value="1"/>
</dbReference>